<evidence type="ECO:0000256" key="3">
    <source>
        <dbReference type="ARBA" id="ARBA00022485"/>
    </source>
</evidence>
<reference evidence="12 13" key="1">
    <citation type="submission" date="2017-04" db="EMBL/GenBank/DDBJ databases">
        <authorList>
            <person name="Afonso C.L."/>
            <person name="Miller P.J."/>
            <person name="Scott M.A."/>
            <person name="Spackman E."/>
            <person name="Goraichik I."/>
            <person name="Dimitrov K.M."/>
            <person name="Suarez D.L."/>
            <person name="Swayne D.E."/>
        </authorList>
    </citation>
    <scope>NUCLEOTIDE SEQUENCE [LARGE SCALE GENOMIC DNA]</scope>
    <source>
        <strain evidence="12 13">B5P</strain>
    </source>
</reference>
<keyword evidence="5" id="KW-0227">DNA damage</keyword>
<dbReference type="PANTHER" id="PTHR33693">
    <property type="entry name" value="TYPE-5 URACIL-DNA GLYCOSYLASE"/>
    <property type="match status" value="1"/>
</dbReference>
<dbReference type="SUPFAM" id="SSF52141">
    <property type="entry name" value="Uracil-DNA glycosylase-like"/>
    <property type="match status" value="1"/>
</dbReference>
<dbReference type="SMART" id="SM00986">
    <property type="entry name" value="UDG"/>
    <property type="match status" value="1"/>
</dbReference>
<evidence type="ECO:0000256" key="5">
    <source>
        <dbReference type="ARBA" id="ARBA00022763"/>
    </source>
</evidence>
<dbReference type="InterPro" id="IPR025404">
    <property type="entry name" value="DUF4130"/>
</dbReference>
<keyword evidence="7" id="KW-0408">Iron</keyword>
<evidence type="ECO:0000256" key="8">
    <source>
        <dbReference type="ARBA" id="ARBA00023014"/>
    </source>
</evidence>
<keyword evidence="4" id="KW-0479">Metal-binding</keyword>
<evidence type="ECO:0000256" key="6">
    <source>
        <dbReference type="ARBA" id="ARBA00022801"/>
    </source>
</evidence>
<dbReference type="CDD" id="cd10030">
    <property type="entry name" value="UDG-F4_TTUDGA_SPO1dp_like"/>
    <property type="match status" value="1"/>
</dbReference>
<dbReference type="NCBIfam" id="TIGR03914">
    <property type="entry name" value="UDG_fam_dom"/>
    <property type="match status" value="1"/>
</dbReference>
<evidence type="ECO:0000313" key="12">
    <source>
        <dbReference type="EMBL" id="SMH53244.1"/>
    </source>
</evidence>
<dbReference type="Proteomes" id="UP000193083">
    <property type="component" value="Unassembled WGS sequence"/>
</dbReference>
<evidence type="ECO:0000313" key="13">
    <source>
        <dbReference type="Proteomes" id="UP000193083"/>
    </source>
</evidence>
<keyword evidence="9" id="KW-0234">DNA repair</keyword>
<dbReference type="NCBIfam" id="TIGR00758">
    <property type="entry name" value="UDG_fam4"/>
    <property type="match status" value="1"/>
</dbReference>
<dbReference type="GO" id="GO:0051539">
    <property type="term" value="F:4 iron, 4 sulfur cluster binding"/>
    <property type="evidence" value="ECO:0007669"/>
    <property type="project" value="UniProtKB-KW"/>
</dbReference>
<keyword evidence="3" id="KW-0004">4Fe-4S</keyword>
<evidence type="ECO:0000256" key="4">
    <source>
        <dbReference type="ARBA" id="ARBA00022723"/>
    </source>
</evidence>
<feature type="domain" description="Uracil-DNA glycosylase-like" evidence="11">
    <location>
        <begin position="330"/>
        <end position="489"/>
    </location>
</feature>
<dbReference type="GO" id="GO:0046872">
    <property type="term" value="F:metal ion binding"/>
    <property type="evidence" value="ECO:0007669"/>
    <property type="project" value="UniProtKB-KW"/>
</dbReference>
<dbReference type="GO" id="GO:0097506">
    <property type="term" value="F:deaminated base DNA N-glycosylase activity"/>
    <property type="evidence" value="ECO:0007669"/>
    <property type="project" value="UniProtKB-ARBA"/>
</dbReference>
<evidence type="ECO:0000256" key="7">
    <source>
        <dbReference type="ARBA" id="ARBA00023004"/>
    </source>
</evidence>
<evidence type="ECO:0000256" key="1">
    <source>
        <dbReference type="ARBA" id="ARBA00006521"/>
    </source>
</evidence>
<dbReference type="InterPro" id="IPR005122">
    <property type="entry name" value="Uracil-DNA_glycosylase-like"/>
</dbReference>
<evidence type="ECO:0000256" key="10">
    <source>
        <dbReference type="SAM" id="MobiDB-lite"/>
    </source>
</evidence>
<dbReference type="Pfam" id="PF13566">
    <property type="entry name" value="DUF4130"/>
    <property type="match status" value="1"/>
</dbReference>
<dbReference type="InterPro" id="IPR036895">
    <property type="entry name" value="Uracil-DNA_glycosylase-like_sf"/>
</dbReference>
<gene>
    <name evidence="12" type="ORF">SAMN02982922_4807</name>
</gene>
<name>A0A1X7PN62_9HYPH</name>
<feature type="region of interest" description="Disordered" evidence="10">
    <location>
        <begin position="282"/>
        <end position="301"/>
    </location>
</feature>
<evidence type="ECO:0000259" key="11">
    <source>
        <dbReference type="SMART" id="SM00986"/>
    </source>
</evidence>
<dbReference type="RefSeq" id="WP_348529061.1">
    <property type="nucleotide sequence ID" value="NZ_FXBL01000004.1"/>
</dbReference>
<comment type="similarity">
    <text evidence="1">Belongs to the uracil-DNA glycosylase (UDG) superfamily. Type 4 (UDGa) family.</text>
</comment>
<keyword evidence="13" id="KW-1185">Reference proteome</keyword>
<dbReference type="InterPro" id="IPR023875">
    <property type="entry name" value="DNA_repair_put"/>
</dbReference>
<evidence type="ECO:0000256" key="9">
    <source>
        <dbReference type="ARBA" id="ARBA00023204"/>
    </source>
</evidence>
<organism evidence="12 13">
    <name type="scientific">Mesorhizobium australicum</name>
    <dbReference type="NCBI Taxonomy" id="536018"/>
    <lineage>
        <taxon>Bacteria</taxon>
        <taxon>Pseudomonadati</taxon>
        <taxon>Pseudomonadota</taxon>
        <taxon>Alphaproteobacteria</taxon>
        <taxon>Hyphomicrobiales</taxon>
        <taxon>Phyllobacteriaceae</taxon>
        <taxon>Mesorhizobium</taxon>
    </lineage>
</organism>
<dbReference type="EMBL" id="FXBL01000004">
    <property type="protein sequence ID" value="SMH53244.1"/>
    <property type="molecule type" value="Genomic_DNA"/>
</dbReference>
<proteinExistence type="inferred from homology"/>
<dbReference type="GO" id="GO:0006281">
    <property type="term" value="P:DNA repair"/>
    <property type="evidence" value="ECO:0007669"/>
    <property type="project" value="UniProtKB-KW"/>
</dbReference>
<evidence type="ECO:0000256" key="2">
    <source>
        <dbReference type="ARBA" id="ARBA00019403"/>
    </source>
</evidence>
<dbReference type="Pfam" id="PF03167">
    <property type="entry name" value="UDG"/>
    <property type="match status" value="1"/>
</dbReference>
<keyword evidence="8" id="KW-0411">Iron-sulfur</keyword>
<dbReference type="InterPro" id="IPR051536">
    <property type="entry name" value="UDG_Type-4/5"/>
</dbReference>
<protein>
    <recommendedName>
        <fullName evidence="2">Type-4 uracil-DNA glycosylase</fullName>
    </recommendedName>
</protein>
<keyword evidence="6" id="KW-0378">Hydrolase</keyword>
<dbReference type="NCBIfam" id="TIGR03915">
    <property type="entry name" value="SAM_7_link_chp"/>
    <property type="match status" value="1"/>
</dbReference>
<dbReference type="InterPro" id="IPR005273">
    <property type="entry name" value="Ura-DNA_glyco_family4"/>
</dbReference>
<dbReference type="SMART" id="SM00987">
    <property type="entry name" value="UreE_C"/>
    <property type="match status" value="1"/>
</dbReference>
<dbReference type="AlphaFoldDB" id="A0A1X7PN62"/>
<accession>A0A1X7PN62</accession>
<sequence>MGMVEKRPLSAHHAILLASQTDFSGWREAARALALNGVDPSDVAWAVEGEETGNLFAAPPDSTPLPAIPPGAELRVPRRFVDLAEAVICHSDPARFGFLYRILCRLQREPHLLDVATDPDVRKLEEMEKSVRRDIHKMRAFVRFRRIADETGERFVAWFEPAHFIVERNAPFFMRRFTGMRWTILTPHATADWNGERLAIGPGASRADAPAEDAAEELWRTYFRSIFNPARLKVKAMTAEMPKKYWRNLPEASLIPDLIAGAEKSARDMIERMPTMPAPHHETVQAKHWRNRPAETQTDGADATSIAELRKAAAGCRRCPLWRNATQTVFGEGPDDARVVFVGEQPGDQEDIAGKPFVGPAGRLFDTIIEEAGIDRATTYVTNAVKHFKFEPRGKRRIHSRPNAGEVQACRWWIDRELKLIRPDFVVALGATAAQSLLGKAVPITRMRGQTVTREDGLKVFLTVHPSYLLRLPDDAKAAERERFLEDLKRVRTLMDDTRSMDARGR</sequence>
<dbReference type="Gene3D" id="3.40.470.10">
    <property type="entry name" value="Uracil-DNA glycosylase-like domain"/>
    <property type="match status" value="1"/>
</dbReference>
<dbReference type="PANTHER" id="PTHR33693:SF9">
    <property type="entry name" value="TYPE-4 URACIL-DNA GLYCOSYLASE"/>
    <property type="match status" value="1"/>
</dbReference>